<dbReference type="EMBL" id="JANBUW010000006">
    <property type="protein sequence ID" value="KAJ2852018.1"/>
    <property type="molecule type" value="Genomic_DNA"/>
</dbReference>
<dbReference type="PROSITE" id="PS50009">
    <property type="entry name" value="RASGEF_CAT"/>
    <property type="match status" value="1"/>
</dbReference>
<dbReference type="PROSITE" id="PS50212">
    <property type="entry name" value="RASGEF_NTER"/>
    <property type="match status" value="1"/>
</dbReference>
<feature type="region of interest" description="Disordered" evidence="3">
    <location>
        <begin position="274"/>
        <end position="357"/>
    </location>
</feature>
<feature type="compositionally biased region" description="Basic and acidic residues" evidence="3">
    <location>
        <begin position="275"/>
        <end position="285"/>
    </location>
</feature>
<feature type="compositionally biased region" description="Polar residues" evidence="3">
    <location>
        <begin position="30"/>
        <end position="45"/>
    </location>
</feature>
<feature type="compositionally biased region" description="Polar residues" evidence="3">
    <location>
        <begin position="327"/>
        <end position="339"/>
    </location>
</feature>
<evidence type="ECO:0000313" key="6">
    <source>
        <dbReference type="EMBL" id="KAJ2852018.1"/>
    </source>
</evidence>
<sequence>MAFYFSQGNFSERIDNDVQNSQRPRDQLSLSLATDDNNRNSNHSTNGKRREKISETLRMSKQGSSRRENRLAKLFGEQVVGGSGASGRARAEHWRDQKTTLDLLGDTNEVLFNSEGRVIYGTWHGLIAYLTQVHRPSDTYTQAFFLTFRSFATPADLADALVARVRELSQMRMPILESRLRIERSKAMVRHNVFLVIKQWYEEYWWPHADDQTLPFLCSYMINEYLPECRGTEAKDCHRLLLRISSKNASINLRSLANSSVYKSVNSVRKLANNEARRVESESAHYSRPYIGKTEVTASHHSSTQRRSRDLHATISRDAAEFDSPLNDVQTHNSSQLQLESAEHHNNHHRHHRHHRSFWHRLFSSKHRNNGRHNRSNSIIDSQDSDSGSSLFASPQASNLEAEDVQQCVGSAEIQHDAFSVAFDSPEDPKANAKKRRYMLRKHENTQRRSNRDSGVRLTWSTGTSQSNDEPDISDLLMATVGMDLSLEAYRSISHIYQVSPVDVACQLTIIESSCYCQIEPYELINKEFSRGSDSHAINVRQMSRWCTQITRWASAMILLEPTPERRCRMLRYFIDLGIQLLALKNYDAVMAIKAAIYSAAVMRLKRTWSVLPKKYTILCRRLHEAMDSDRNYANYRNMLRRSQPPLLPFLGLYLTDLTFLDDGNPTYRRFEEPDELVKSASCQQNQQQSTESTDSSPPHSVKLTGQTCALFAHRENIDLNSRSILINFEKSYRLTAVIQEMQKFQVEYSGNFTMAIPGLQQYLIEQWEKCEQEGYDDDKIYSMSLKCEPRAAAPYSDQIGDIRAPPTGMRFSRLLPGSSQRQRVKEMSLSSLSDSANDN</sequence>
<dbReference type="Proteomes" id="UP001139887">
    <property type="component" value="Unassembled WGS sequence"/>
</dbReference>
<feature type="compositionally biased region" description="Polar residues" evidence="3">
    <location>
        <begin position="459"/>
        <end position="468"/>
    </location>
</feature>
<dbReference type="PANTHER" id="PTHR23113:SF354">
    <property type="entry name" value="BUD SITE SELECTION PROTEIN 5"/>
    <property type="match status" value="1"/>
</dbReference>
<evidence type="ECO:0000256" key="1">
    <source>
        <dbReference type="ARBA" id="ARBA00022658"/>
    </source>
</evidence>
<comment type="caution">
    <text evidence="6">The sequence shown here is derived from an EMBL/GenBank/DDBJ whole genome shotgun (WGS) entry which is preliminary data.</text>
</comment>
<dbReference type="GO" id="GO:0007265">
    <property type="term" value="P:Ras protein signal transduction"/>
    <property type="evidence" value="ECO:0007669"/>
    <property type="project" value="TreeGrafter"/>
</dbReference>
<feature type="region of interest" description="Disordered" evidence="3">
    <location>
        <begin position="443"/>
        <end position="471"/>
    </location>
</feature>
<name>A0A9W8IJA5_9FUNG</name>
<dbReference type="GO" id="GO:0005886">
    <property type="term" value="C:plasma membrane"/>
    <property type="evidence" value="ECO:0007669"/>
    <property type="project" value="TreeGrafter"/>
</dbReference>
<gene>
    <name evidence="6" type="primary">BUD5</name>
    <name evidence="6" type="ORF">IWW36_000597</name>
</gene>
<reference evidence="6" key="1">
    <citation type="submission" date="2022-07" db="EMBL/GenBank/DDBJ databases">
        <title>Phylogenomic reconstructions and comparative analyses of Kickxellomycotina fungi.</title>
        <authorList>
            <person name="Reynolds N.K."/>
            <person name="Stajich J.E."/>
            <person name="Barry K."/>
            <person name="Grigoriev I.V."/>
            <person name="Crous P."/>
            <person name="Smith M.E."/>
        </authorList>
    </citation>
    <scope>NUCLEOTIDE SEQUENCE</scope>
    <source>
        <strain evidence="6">NRRL 1566</strain>
    </source>
</reference>
<feature type="compositionally biased region" description="Low complexity" evidence="3">
    <location>
        <begin position="376"/>
        <end position="390"/>
    </location>
</feature>
<dbReference type="Gene3D" id="1.20.870.10">
    <property type="entry name" value="Son of sevenless (SoS) protein Chain: S domain 1"/>
    <property type="match status" value="1"/>
</dbReference>
<feature type="region of interest" description="Disordered" evidence="3">
    <location>
        <begin position="369"/>
        <end position="404"/>
    </location>
</feature>
<evidence type="ECO:0000259" key="5">
    <source>
        <dbReference type="PROSITE" id="PS50212"/>
    </source>
</evidence>
<protein>
    <submittedName>
        <fullName evidence="6">Ras guanine nucleotide exchange factor bud5</fullName>
    </submittedName>
</protein>
<dbReference type="Gene3D" id="1.10.840.10">
    <property type="entry name" value="Ras guanine-nucleotide exchange factors catalytic domain"/>
    <property type="match status" value="1"/>
</dbReference>
<dbReference type="InterPro" id="IPR000651">
    <property type="entry name" value="Ras-like_Gua-exchang_fac_N"/>
</dbReference>
<feature type="compositionally biased region" description="Polar residues" evidence="3">
    <location>
        <begin position="681"/>
        <end position="702"/>
    </location>
</feature>
<dbReference type="InterPro" id="IPR001895">
    <property type="entry name" value="RASGEF_cat_dom"/>
</dbReference>
<proteinExistence type="predicted"/>
<dbReference type="SMART" id="SM00147">
    <property type="entry name" value="RasGEF"/>
    <property type="match status" value="1"/>
</dbReference>
<dbReference type="SUPFAM" id="SSF48366">
    <property type="entry name" value="Ras GEF"/>
    <property type="match status" value="1"/>
</dbReference>
<dbReference type="SMART" id="SM00229">
    <property type="entry name" value="RasGEFN"/>
    <property type="match status" value="1"/>
</dbReference>
<dbReference type="Pfam" id="PF00618">
    <property type="entry name" value="RasGEF_N"/>
    <property type="match status" value="1"/>
</dbReference>
<organism evidence="6 7">
    <name type="scientific">Coemansia brasiliensis</name>
    <dbReference type="NCBI Taxonomy" id="2650707"/>
    <lineage>
        <taxon>Eukaryota</taxon>
        <taxon>Fungi</taxon>
        <taxon>Fungi incertae sedis</taxon>
        <taxon>Zoopagomycota</taxon>
        <taxon>Kickxellomycotina</taxon>
        <taxon>Kickxellomycetes</taxon>
        <taxon>Kickxellales</taxon>
        <taxon>Kickxellaceae</taxon>
        <taxon>Coemansia</taxon>
    </lineage>
</organism>
<dbReference type="PANTHER" id="PTHR23113">
    <property type="entry name" value="GUANINE NUCLEOTIDE EXCHANGE FACTOR"/>
    <property type="match status" value="1"/>
</dbReference>
<evidence type="ECO:0000256" key="3">
    <source>
        <dbReference type="SAM" id="MobiDB-lite"/>
    </source>
</evidence>
<evidence type="ECO:0000256" key="2">
    <source>
        <dbReference type="PROSITE-ProRule" id="PRU00168"/>
    </source>
</evidence>
<keyword evidence="1 2" id="KW-0344">Guanine-nucleotide releasing factor</keyword>
<dbReference type="Pfam" id="PF00617">
    <property type="entry name" value="RasGEF"/>
    <property type="match status" value="1"/>
</dbReference>
<evidence type="ECO:0000313" key="7">
    <source>
        <dbReference type="Proteomes" id="UP001139887"/>
    </source>
</evidence>
<dbReference type="InterPro" id="IPR023578">
    <property type="entry name" value="Ras_GEF_dom_sf"/>
</dbReference>
<feature type="region of interest" description="Disordered" evidence="3">
    <location>
        <begin position="798"/>
        <end position="840"/>
    </location>
</feature>
<evidence type="ECO:0000259" key="4">
    <source>
        <dbReference type="PROSITE" id="PS50009"/>
    </source>
</evidence>
<dbReference type="OrthoDB" id="546434at2759"/>
<feature type="region of interest" description="Disordered" evidence="3">
    <location>
        <begin position="679"/>
        <end position="702"/>
    </location>
</feature>
<feature type="domain" description="Ras-GEF" evidence="4">
    <location>
        <begin position="500"/>
        <end position="791"/>
    </location>
</feature>
<accession>A0A9W8IJA5</accession>
<dbReference type="CDD" id="cd06224">
    <property type="entry name" value="REM"/>
    <property type="match status" value="1"/>
</dbReference>
<feature type="compositionally biased region" description="Low complexity" evidence="3">
    <location>
        <begin position="829"/>
        <end position="840"/>
    </location>
</feature>
<dbReference type="CDD" id="cd00155">
    <property type="entry name" value="RasGEF"/>
    <property type="match status" value="1"/>
</dbReference>
<feature type="domain" description="N-terminal Ras-GEF" evidence="5">
    <location>
        <begin position="114"/>
        <end position="249"/>
    </location>
</feature>
<feature type="region of interest" description="Disordered" evidence="3">
    <location>
        <begin position="30"/>
        <end position="68"/>
    </location>
</feature>
<dbReference type="GO" id="GO:0005085">
    <property type="term" value="F:guanyl-nucleotide exchange factor activity"/>
    <property type="evidence" value="ECO:0007669"/>
    <property type="project" value="UniProtKB-KW"/>
</dbReference>
<feature type="compositionally biased region" description="Basic and acidic residues" evidence="3">
    <location>
        <begin position="443"/>
        <end position="455"/>
    </location>
</feature>
<dbReference type="InterPro" id="IPR008937">
    <property type="entry name" value="Ras-like_GEF"/>
</dbReference>
<dbReference type="AlphaFoldDB" id="A0A9W8IJA5"/>
<dbReference type="InterPro" id="IPR036964">
    <property type="entry name" value="RASGEF_cat_dom_sf"/>
</dbReference>
<keyword evidence="7" id="KW-1185">Reference proteome</keyword>
<feature type="compositionally biased region" description="Basic residues" evidence="3">
    <location>
        <begin position="346"/>
        <end position="357"/>
    </location>
</feature>